<feature type="initiator methionine" description="Removed" evidence="10">
    <location>
        <position position="1"/>
    </location>
</feature>
<dbReference type="GO" id="GO:0006487">
    <property type="term" value="P:protein N-linked glycosylation"/>
    <property type="evidence" value="ECO:0007669"/>
    <property type="project" value="TreeGrafter"/>
</dbReference>
<evidence type="ECO:0000256" key="3">
    <source>
        <dbReference type="ARBA" id="ARBA00012916"/>
    </source>
</evidence>
<dbReference type="GO" id="GO:0006047">
    <property type="term" value="P:UDP-N-acetylglucosamine metabolic process"/>
    <property type="evidence" value="ECO:0007669"/>
    <property type="project" value="TreeGrafter"/>
</dbReference>
<accession>A0A923RUL3</accession>
<evidence type="ECO:0000256" key="2">
    <source>
        <dbReference type="ARBA" id="ARBA00004496"/>
    </source>
</evidence>
<comment type="subcellular location">
    <subcellularLocation>
        <location evidence="2 10">Cytoplasm</location>
    </subcellularLocation>
</comment>
<dbReference type="Gene3D" id="3.40.50.10490">
    <property type="entry name" value="Glucose-6-phosphate isomerase like protein, domain 1"/>
    <property type="match status" value="2"/>
</dbReference>
<dbReference type="InterPro" id="IPR017932">
    <property type="entry name" value="GATase_2_dom"/>
</dbReference>
<dbReference type="NCBIfam" id="TIGR01135">
    <property type="entry name" value="glmS"/>
    <property type="match status" value="1"/>
</dbReference>
<comment type="caution">
    <text evidence="13">The sequence shown here is derived from an EMBL/GenBank/DDBJ whole genome shotgun (WGS) entry which is preliminary data.</text>
</comment>
<dbReference type="Proteomes" id="UP000606499">
    <property type="component" value="Unassembled WGS sequence"/>
</dbReference>
<dbReference type="HAMAP" id="MF_00164">
    <property type="entry name" value="GlmS"/>
    <property type="match status" value="1"/>
</dbReference>
<dbReference type="EMBL" id="JACOPL010000001">
    <property type="protein sequence ID" value="MBC5723988.1"/>
    <property type="molecule type" value="Genomic_DNA"/>
</dbReference>
<evidence type="ECO:0000256" key="7">
    <source>
        <dbReference type="ARBA" id="ARBA00022679"/>
    </source>
</evidence>
<dbReference type="GO" id="GO:0005829">
    <property type="term" value="C:cytosol"/>
    <property type="evidence" value="ECO:0007669"/>
    <property type="project" value="TreeGrafter"/>
</dbReference>
<keyword evidence="14" id="KW-1185">Reference proteome</keyword>
<proteinExistence type="inferred from homology"/>
<organism evidence="13 14">
    <name type="scientific">Agathobaculum faecis</name>
    <dbReference type="NCBI Taxonomy" id="2763013"/>
    <lineage>
        <taxon>Bacteria</taxon>
        <taxon>Bacillati</taxon>
        <taxon>Bacillota</taxon>
        <taxon>Clostridia</taxon>
        <taxon>Eubacteriales</taxon>
        <taxon>Butyricicoccaceae</taxon>
        <taxon>Agathobaculum</taxon>
    </lineage>
</organism>
<evidence type="ECO:0000256" key="6">
    <source>
        <dbReference type="ARBA" id="ARBA00022576"/>
    </source>
</evidence>
<evidence type="ECO:0000256" key="5">
    <source>
        <dbReference type="ARBA" id="ARBA00022490"/>
    </source>
</evidence>
<evidence type="ECO:0000259" key="11">
    <source>
        <dbReference type="PROSITE" id="PS51278"/>
    </source>
</evidence>
<dbReference type="InterPro" id="IPR029055">
    <property type="entry name" value="Ntn_hydrolases_N"/>
</dbReference>
<protein>
    <recommendedName>
        <fullName evidence="4 10">Glutamine--fructose-6-phosphate aminotransferase [isomerizing]</fullName>
        <ecNumber evidence="3 10">2.6.1.16</ecNumber>
    </recommendedName>
    <alternativeName>
        <fullName evidence="10">D-fructose-6-phosphate amidotransferase</fullName>
    </alternativeName>
    <alternativeName>
        <fullName evidence="10">GFAT</fullName>
    </alternativeName>
    <alternativeName>
        <fullName evidence="10">Glucosamine-6-phosphate synthase</fullName>
    </alternativeName>
    <alternativeName>
        <fullName evidence="10">Hexosephosphate aminotransferase</fullName>
    </alternativeName>
    <alternativeName>
        <fullName evidence="10">L-glutamine--D-fructose-6-phosphate amidotransferase</fullName>
    </alternativeName>
</protein>
<dbReference type="PROSITE" id="PS51278">
    <property type="entry name" value="GATASE_TYPE_2"/>
    <property type="match status" value="1"/>
</dbReference>
<dbReference type="InterPro" id="IPR035490">
    <property type="entry name" value="GlmS/FrlB_SIS"/>
</dbReference>
<evidence type="ECO:0000259" key="12">
    <source>
        <dbReference type="PROSITE" id="PS51464"/>
    </source>
</evidence>
<evidence type="ECO:0000256" key="9">
    <source>
        <dbReference type="ARBA" id="ARBA00022962"/>
    </source>
</evidence>
<gene>
    <name evidence="10 13" type="primary">glmS</name>
    <name evidence="13" type="ORF">H8S45_00655</name>
</gene>
<feature type="domain" description="SIS" evidence="12">
    <location>
        <begin position="291"/>
        <end position="430"/>
    </location>
</feature>
<dbReference type="InterPro" id="IPR035466">
    <property type="entry name" value="GlmS/AgaS_SIS"/>
</dbReference>
<keyword evidence="5 10" id="KW-0963">Cytoplasm</keyword>
<keyword evidence="9" id="KW-0315">Glutamine amidotransferase</keyword>
<feature type="active site" description="For Fru-6P isomerization activity" evidence="10">
    <location>
        <position position="609"/>
    </location>
</feature>
<dbReference type="InterPro" id="IPR001347">
    <property type="entry name" value="SIS_dom"/>
</dbReference>
<dbReference type="SUPFAM" id="SSF53697">
    <property type="entry name" value="SIS domain"/>
    <property type="match status" value="1"/>
</dbReference>
<evidence type="ECO:0000313" key="13">
    <source>
        <dbReference type="EMBL" id="MBC5723988.1"/>
    </source>
</evidence>
<dbReference type="Pfam" id="PF01380">
    <property type="entry name" value="SIS"/>
    <property type="match status" value="2"/>
</dbReference>
<keyword evidence="7 10" id="KW-0808">Transferase</keyword>
<dbReference type="RefSeq" id="WP_054325857.1">
    <property type="nucleotide sequence ID" value="NZ_JACOPL010000001.1"/>
</dbReference>
<dbReference type="FunFam" id="3.60.20.10:FF:000006">
    <property type="entry name" value="Glutamine--fructose-6-phosphate aminotransferase [isomerizing]"/>
    <property type="match status" value="1"/>
</dbReference>
<dbReference type="SUPFAM" id="SSF56235">
    <property type="entry name" value="N-terminal nucleophile aminohydrolases (Ntn hydrolases)"/>
    <property type="match status" value="1"/>
</dbReference>
<dbReference type="CDD" id="cd00714">
    <property type="entry name" value="GFAT"/>
    <property type="match status" value="1"/>
</dbReference>
<evidence type="ECO:0000313" key="14">
    <source>
        <dbReference type="Proteomes" id="UP000606499"/>
    </source>
</evidence>
<dbReference type="CDD" id="cd05008">
    <property type="entry name" value="SIS_GlmS_GlmD_1"/>
    <property type="match status" value="1"/>
</dbReference>
<dbReference type="CDD" id="cd05009">
    <property type="entry name" value="SIS_GlmS_GlmD_2"/>
    <property type="match status" value="1"/>
</dbReference>
<evidence type="ECO:0000256" key="8">
    <source>
        <dbReference type="ARBA" id="ARBA00022737"/>
    </source>
</evidence>
<comment type="subunit">
    <text evidence="10">Homodimer.</text>
</comment>
<dbReference type="NCBIfam" id="NF001484">
    <property type="entry name" value="PRK00331.1"/>
    <property type="match status" value="1"/>
</dbReference>
<dbReference type="Pfam" id="PF13522">
    <property type="entry name" value="GATase_6"/>
    <property type="match status" value="1"/>
</dbReference>
<dbReference type="EC" id="2.6.1.16" evidence="3 10"/>
<sequence length="614" mass="66978">MCGIVGFTGRENALPILIKGLYSLEYRGYDSAGIAAFTRDGLRVVKTQGRIASLEEKIQSEGGLSCTCGIGHTRWATHGEPSDRNSHPHLGGRDGQGKVAVVHNGIIENYKELRERLEAHGYTFCSETDTETVAHLVDYLHTGKQEDLAKTVLAAVQRIRGSYALGVVSMDNPEEIVAARRDNPLIIGLGQGENMIASDLTAIIGRTRDYIILDDNEVAIIRPDSVAVMNEFGDVVEKAVQTVTWDMSAAEKGGYQHFMLKEIMEQPKAVADTVNPRIQNNAVVFEENGLTDERLREIENIHIVGCGSALHAGMVGKRVIEAMCRIHCTAEVASEFRYENPIIGKKDLCIVISQSGETADTLAAMRLAKQAGAFTVAIVNVVSSTIAREADGVLYTWAGPEISVATTKAYSSQLSALYLISVKIARTRGLISIGDERALCAELQRLPACIEKALESQQDMQRISTRYANRPSVFFLGRGLDYAAALEASLKLKEISYIHSEAYAAGELKHGTISLIEEGTLVVALATQPALFEKTVSNIREVVSRGAVVVLVTTDDFTGDESVCQHIIRLPKCLYEFSASLSIIPMQLLAYYIAVERNCDVDKPRNLAKSVTVE</sequence>
<feature type="domain" description="Glutamine amidotransferase type-2" evidence="11">
    <location>
        <begin position="2"/>
        <end position="224"/>
    </location>
</feature>
<keyword evidence="8" id="KW-0677">Repeat</keyword>
<evidence type="ECO:0000256" key="1">
    <source>
        <dbReference type="ARBA" id="ARBA00001031"/>
    </source>
</evidence>
<reference evidence="13" key="1">
    <citation type="submission" date="2020-08" db="EMBL/GenBank/DDBJ databases">
        <title>Genome public.</title>
        <authorList>
            <person name="Liu C."/>
            <person name="Sun Q."/>
        </authorList>
    </citation>
    <scope>NUCLEOTIDE SEQUENCE</scope>
    <source>
        <strain evidence="13">NSJ-28</strain>
    </source>
</reference>
<feature type="domain" description="SIS" evidence="12">
    <location>
        <begin position="463"/>
        <end position="604"/>
    </location>
</feature>
<dbReference type="PROSITE" id="PS51464">
    <property type="entry name" value="SIS"/>
    <property type="match status" value="2"/>
</dbReference>
<dbReference type="PANTHER" id="PTHR10937">
    <property type="entry name" value="GLUCOSAMINE--FRUCTOSE-6-PHOSPHATE AMINOTRANSFERASE, ISOMERIZING"/>
    <property type="match status" value="1"/>
</dbReference>
<comment type="function">
    <text evidence="10">Catalyzes the first step in hexosamine metabolism, converting fructose-6P into glucosamine-6P using glutamine as a nitrogen source.</text>
</comment>
<dbReference type="GO" id="GO:0006002">
    <property type="term" value="P:fructose 6-phosphate metabolic process"/>
    <property type="evidence" value="ECO:0007669"/>
    <property type="project" value="TreeGrafter"/>
</dbReference>
<dbReference type="FunFam" id="3.40.50.10490:FF:000001">
    <property type="entry name" value="Glutamine--fructose-6-phosphate aminotransferase [isomerizing]"/>
    <property type="match status" value="1"/>
</dbReference>
<dbReference type="InterPro" id="IPR046348">
    <property type="entry name" value="SIS_dom_sf"/>
</dbReference>
<evidence type="ECO:0000256" key="4">
    <source>
        <dbReference type="ARBA" id="ARBA00016090"/>
    </source>
</evidence>
<dbReference type="GO" id="GO:0005975">
    <property type="term" value="P:carbohydrate metabolic process"/>
    <property type="evidence" value="ECO:0007669"/>
    <property type="project" value="UniProtKB-UniRule"/>
</dbReference>
<dbReference type="Gene3D" id="3.60.20.10">
    <property type="entry name" value="Glutamine Phosphoribosylpyrophosphate, subunit 1, domain 1"/>
    <property type="match status" value="1"/>
</dbReference>
<evidence type="ECO:0000256" key="10">
    <source>
        <dbReference type="HAMAP-Rule" id="MF_00164"/>
    </source>
</evidence>
<name>A0A923RUL3_9FIRM</name>
<dbReference type="PANTHER" id="PTHR10937:SF0">
    <property type="entry name" value="GLUTAMINE--FRUCTOSE-6-PHOSPHATE TRANSAMINASE (ISOMERIZING)"/>
    <property type="match status" value="1"/>
</dbReference>
<dbReference type="InterPro" id="IPR005855">
    <property type="entry name" value="GFAT"/>
</dbReference>
<dbReference type="AlphaFoldDB" id="A0A923RUL3"/>
<feature type="active site" description="Nucleophile; for GATase activity" evidence="10">
    <location>
        <position position="2"/>
    </location>
</feature>
<dbReference type="GO" id="GO:0004360">
    <property type="term" value="F:glutamine-fructose-6-phosphate transaminase (isomerizing) activity"/>
    <property type="evidence" value="ECO:0007669"/>
    <property type="project" value="UniProtKB-UniRule"/>
</dbReference>
<dbReference type="GO" id="GO:0046349">
    <property type="term" value="P:amino sugar biosynthetic process"/>
    <property type="evidence" value="ECO:0007669"/>
    <property type="project" value="UniProtKB-ARBA"/>
</dbReference>
<dbReference type="FunFam" id="3.40.50.10490:FF:000002">
    <property type="entry name" value="Glutamine--fructose-6-phosphate aminotransferase [isomerizing]"/>
    <property type="match status" value="1"/>
</dbReference>
<keyword evidence="6 10" id="KW-0032">Aminotransferase</keyword>
<dbReference type="GO" id="GO:0097367">
    <property type="term" value="F:carbohydrate derivative binding"/>
    <property type="evidence" value="ECO:0007669"/>
    <property type="project" value="InterPro"/>
</dbReference>
<comment type="catalytic activity">
    <reaction evidence="1 10">
        <text>D-fructose 6-phosphate + L-glutamine = D-glucosamine 6-phosphate + L-glutamate</text>
        <dbReference type="Rhea" id="RHEA:13237"/>
        <dbReference type="ChEBI" id="CHEBI:29985"/>
        <dbReference type="ChEBI" id="CHEBI:58359"/>
        <dbReference type="ChEBI" id="CHEBI:58725"/>
        <dbReference type="ChEBI" id="CHEBI:61527"/>
        <dbReference type="EC" id="2.6.1.16"/>
    </reaction>
</comment>
<dbReference type="InterPro" id="IPR047084">
    <property type="entry name" value="GFAT_N"/>
</dbReference>